<evidence type="ECO:0000256" key="1">
    <source>
        <dbReference type="SAM" id="MobiDB-lite"/>
    </source>
</evidence>
<proteinExistence type="predicted"/>
<comment type="caution">
    <text evidence="2">The sequence shown here is derived from an EMBL/GenBank/DDBJ whole genome shotgun (WGS) entry which is preliminary data.</text>
</comment>
<feature type="region of interest" description="Disordered" evidence="1">
    <location>
        <begin position="48"/>
        <end position="68"/>
    </location>
</feature>
<dbReference type="AlphaFoldDB" id="A0A9J5ZEF4"/>
<dbReference type="EMBL" id="JACXVP010000004">
    <property type="protein sequence ID" value="KAG5610319.1"/>
    <property type="molecule type" value="Genomic_DNA"/>
</dbReference>
<name>A0A9J5ZEF4_SOLCO</name>
<reference evidence="2 3" key="1">
    <citation type="submission" date="2020-09" db="EMBL/GenBank/DDBJ databases">
        <title>De no assembly of potato wild relative species, Solanum commersonii.</title>
        <authorList>
            <person name="Cho K."/>
        </authorList>
    </citation>
    <scope>NUCLEOTIDE SEQUENCE [LARGE SCALE GENOMIC DNA]</scope>
    <source>
        <strain evidence="2">LZ3.2</strain>
        <tissue evidence="2">Leaf</tissue>
    </source>
</reference>
<gene>
    <name evidence="2" type="ORF">H5410_021600</name>
</gene>
<keyword evidence="3" id="KW-1185">Reference proteome</keyword>
<evidence type="ECO:0000313" key="3">
    <source>
        <dbReference type="Proteomes" id="UP000824120"/>
    </source>
</evidence>
<organism evidence="2 3">
    <name type="scientific">Solanum commersonii</name>
    <name type="common">Commerson's wild potato</name>
    <name type="synonym">Commerson's nightshade</name>
    <dbReference type="NCBI Taxonomy" id="4109"/>
    <lineage>
        <taxon>Eukaryota</taxon>
        <taxon>Viridiplantae</taxon>
        <taxon>Streptophyta</taxon>
        <taxon>Embryophyta</taxon>
        <taxon>Tracheophyta</taxon>
        <taxon>Spermatophyta</taxon>
        <taxon>Magnoliopsida</taxon>
        <taxon>eudicotyledons</taxon>
        <taxon>Gunneridae</taxon>
        <taxon>Pentapetalae</taxon>
        <taxon>asterids</taxon>
        <taxon>lamiids</taxon>
        <taxon>Solanales</taxon>
        <taxon>Solanaceae</taxon>
        <taxon>Solanoideae</taxon>
        <taxon>Solaneae</taxon>
        <taxon>Solanum</taxon>
    </lineage>
</organism>
<evidence type="ECO:0008006" key="4">
    <source>
        <dbReference type="Google" id="ProtNLM"/>
    </source>
</evidence>
<sequence>MVCERRQRETSKVTALKVEIASLRKDVDYLKSTDFTSLIENEYDKDVPETIGDVQGDGAAHTELDAETDEELIATQAEETQESKY</sequence>
<evidence type="ECO:0000313" key="2">
    <source>
        <dbReference type="EMBL" id="KAG5610319.1"/>
    </source>
</evidence>
<dbReference type="Proteomes" id="UP000824120">
    <property type="component" value="Chromosome 4"/>
</dbReference>
<accession>A0A9J5ZEF4</accession>
<protein>
    <recommendedName>
        <fullName evidence="4">Polyprotein protein</fullName>
    </recommendedName>
</protein>